<evidence type="ECO:0000313" key="2">
    <source>
        <dbReference type="Proteomes" id="UP000814243"/>
    </source>
</evidence>
<dbReference type="EMBL" id="JACEFF010000599">
    <property type="protein sequence ID" value="KAH9634678.1"/>
    <property type="molecule type" value="Genomic_DNA"/>
</dbReference>
<reference evidence="1" key="1">
    <citation type="journal article" date="2021" name="G3 (Bethesda)">
        <title>Genome and transcriptome analysis of the beet armyworm Spodoptera exigua reveals targets for pest control. .</title>
        <authorList>
            <person name="Simon S."/>
            <person name="Breeschoten T."/>
            <person name="Jansen H.J."/>
            <person name="Dirks R.P."/>
            <person name="Schranz M.E."/>
            <person name="Ros V.I.D."/>
        </authorList>
    </citation>
    <scope>NUCLEOTIDE SEQUENCE</scope>
    <source>
        <strain evidence="1">TB_SE_WUR_2020</strain>
    </source>
</reference>
<organism evidence="1 2">
    <name type="scientific">Spodoptera exigua</name>
    <name type="common">Beet armyworm</name>
    <name type="synonym">Noctua fulgens</name>
    <dbReference type="NCBI Taxonomy" id="7107"/>
    <lineage>
        <taxon>Eukaryota</taxon>
        <taxon>Metazoa</taxon>
        <taxon>Ecdysozoa</taxon>
        <taxon>Arthropoda</taxon>
        <taxon>Hexapoda</taxon>
        <taxon>Insecta</taxon>
        <taxon>Pterygota</taxon>
        <taxon>Neoptera</taxon>
        <taxon>Endopterygota</taxon>
        <taxon>Lepidoptera</taxon>
        <taxon>Glossata</taxon>
        <taxon>Ditrysia</taxon>
        <taxon>Noctuoidea</taxon>
        <taxon>Noctuidae</taxon>
        <taxon>Amphipyrinae</taxon>
        <taxon>Spodoptera</taxon>
    </lineage>
</organism>
<sequence>MRFSILNKGTLISLFLFEEQNKCTKIEAKPLILKKYTHV</sequence>
<accession>A0A922MDP8</accession>
<protein>
    <submittedName>
        <fullName evidence="1">Uncharacterized protein</fullName>
    </submittedName>
</protein>
<evidence type="ECO:0000313" key="1">
    <source>
        <dbReference type="EMBL" id="KAH9634678.1"/>
    </source>
</evidence>
<proteinExistence type="predicted"/>
<name>A0A922MDP8_SPOEX</name>
<comment type="caution">
    <text evidence="1">The sequence shown here is derived from an EMBL/GenBank/DDBJ whole genome shotgun (WGS) entry which is preliminary data.</text>
</comment>
<dbReference type="Proteomes" id="UP000814243">
    <property type="component" value="Unassembled WGS sequence"/>
</dbReference>
<dbReference type="AlphaFoldDB" id="A0A922MDP8"/>
<gene>
    <name evidence="1" type="ORF">HF086_000650</name>
</gene>